<proteinExistence type="predicted"/>
<dbReference type="RefSeq" id="WP_101954042.1">
    <property type="nucleotide sequence ID" value="NZ_PKHE01000005.1"/>
</dbReference>
<dbReference type="SMART" id="SM00382">
    <property type="entry name" value="AAA"/>
    <property type="match status" value="1"/>
</dbReference>
<dbReference type="OrthoDB" id="1625426at2"/>
<evidence type="ECO:0000313" key="3">
    <source>
        <dbReference type="Proteomes" id="UP000234384"/>
    </source>
</evidence>
<comment type="caution">
    <text evidence="2">The sequence shown here is derived from an EMBL/GenBank/DDBJ whole genome shotgun (WGS) entry which is preliminary data.</text>
</comment>
<name>A0A2I1K2F4_9LACT</name>
<dbReference type="Proteomes" id="UP000234384">
    <property type="component" value="Unassembled WGS sequence"/>
</dbReference>
<protein>
    <recommendedName>
        <fullName evidence="1">AAA+ ATPase domain-containing protein</fullName>
    </recommendedName>
</protein>
<reference evidence="2 3" key="1">
    <citation type="submission" date="2017-12" db="EMBL/GenBank/DDBJ databases">
        <title>Phylogenetic diversity of female urinary microbiome.</title>
        <authorList>
            <person name="Thomas-White K."/>
            <person name="Wolfe A.J."/>
        </authorList>
    </citation>
    <scope>NUCLEOTIDE SEQUENCE [LARGE SCALE GENOMIC DNA]</scope>
    <source>
        <strain evidence="2 3">UMB0898</strain>
    </source>
</reference>
<dbReference type="SUPFAM" id="SSF52540">
    <property type="entry name" value="P-loop containing nucleoside triphosphate hydrolases"/>
    <property type="match status" value="1"/>
</dbReference>
<evidence type="ECO:0000313" key="2">
    <source>
        <dbReference type="EMBL" id="PKY89722.1"/>
    </source>
</evidence>
<dbReference type="EMBL" id="PKHE01000005">
    <property type="protein sequence ID" value="PKY89722.1"/>
    <property type="molecule type" value="Genomic_DNA"/>
</dbReference>
<gene>
    <name evidence="2" type="ORF">CYJ57_03170</name>
</gene>
<evidence type="ECO:0000259" key="1">
    <source>
        <dbReference type="SMART" id="SM00382"/>
    </source>
</evidence>
<dbReference type="InterPro" id="IPR003593">
    <property type="entry name" value="AAA+_ATPase"/>
</dbReference>
<dbReference type="Gene3D" id="3.40.50.300">
    <property type="entry name" value="P-loop containing nucleotide triphosphate hydrolases"/>
    <property type="match status" value="1"/>
</dbReference>
<organism evidence="2 3">
    <name type="scientific">Falseniella ignava</name>
    <dbReference type="NCBI Taxonomy" id="137730"/>
    <lineage>
        <taxon>Bacteria</taxon>
        <taxon>Bacillati</taxon>
        <taxon>Bacillota</taxon>
        <taxon>Bacilli</taxon>
        <taxon>Lactobacillales</taxon>
        <taxon>Aerococcaceae</taxon>
        <taxon>Falseniella</taxon>
    </lineage>
</organism>
<feature type="domain" description="AAA+ ATPase" evidence="1">
    <location>
        <begin position="11"/>
        <end position="184"/>
    </location>
</feature>
<dbReference type="InterPro" id="IPR027417">
    <property type="entry name" value="P-loop_NTPase"/>
</dbReference>
<sequence length="305" mass="34458">MALKRAVRAKMKVPIMLMGASGSGKTVSALLIAKGIVREMFPDLSNDERWEKIAVIDTEHSRSTLYAGMTINEQEIGSFLHYDLTAPFTPQRYKEAFMECKKAGCEVVIVDSITHAWSGEGGILDKVNSLGGKFSDWNKVKPDENILMSMFLDTDVHVIACVRSKQGYELTTLETGKLQIEKVGLKAEQKDSLEYEFAITFQLYQNHTAEAMKDNSNSFDGRFIITEQTGKQIYDWAEEGIDIKAMERKKKAETISQIKELADLSEEHQKLLDDIRFKMNGIELEEFEQVALNKALKLLEGVDNE</sequence>
<accession>A0A2I1K2F4</accession>
<dbReference type="Pfam" id="PF13479">
    <property type="entry name" value="AAA_24"/>
    <property type="match status" value="1"/>
</dbReference>
<dbReference type="AlphaFoldDB" id="A0A2I1K2F4"/>